<comment type="caution">
    <text evidence="2">The sequence shown here is derived from an EMBL/GenBank/DDBJ whole genome shotgun (WGS) entry which is preliminary data.</text>
</comment>
<sequence length="94" mass="10243">MTSLFKAHVVNYSLPCETLSGSLVCVLVGGLLVLSFTHRCTPRIFFKFPCSVAFLLSVSPRFLCWSGNLSSDIGTIADLDNIITDDSSPARESR</sequence>
<evidence type="ECO:0000313" key="3">
    <source>
        <dbReference type="Proteomes" id="UP000812287"/>
    </source>
</evidence>
<keyword evidence="1" id="KW-0472">Membrane</keyword>
<evidence type="ECO:0000256" key="1">
    <source>
        <dbReference type="SAM" id="Phobius"/>
    </source>
</evidence>
<accession>A0A9P7VLD5</accession>
<dbReference type="RefSeq" id="XP_043036175.1">
    <property type="nucleotide sequence ID" value="XM_043180657.1"/>
</dbReference>
<evidence type="ECO:0000313" key="2">
    <source>
        <dbReference type="EMBL" id="KAG7442675.1"/>
    </source>
</evidence>
<dbReference type="EMBL" id="MU250549">
    <property type="protein sequence ID" value="KAG7442675.1"/>
    <property type="molecule type" value="Genomic_DNA"/>
</dbReference>
<dbReference type="GeneID" id="66102953"/>
<protein>
    <submittedName>
        <fullName evidence="2">Uncharacterized protein</fullName>
    </submittedName>
</protein>
<reference evidence="2" key="1">
    <citation type="submission" date="2020-11" db="EMBL/GenBank/DDBJ databases">
        <title>Adaptations for nitrogen fixation in a non-lichenized fungal sporocarp promotes dispersal by wood-feeding termites.</title>
        <authorList>
            <consortium name="DOE Joint Genome Institute"/>
            <person name="Koch R.A."/>
            <person name="Yoon G."/>
            <person name="Arayal U."/>
            <person name="Lail K."/>
            <person name="Amirebrahimi M."/>
            <person name="Labutti K."/>
            <person name="Lipzen A."/>
            <person name="Riley R."/>
            <person name="Barry K."/>
            <person name="Henrissat B."/>
            <person name="Grigoriev I.V."/>
            <person name="Herr J.R."/>
            <person name="Aime M.C."/>
        </authorList>
    </citation>
    <scope>NUCLEOTIDE SEQUENCE</scope>
    <source>
        <strain evidence="2">MCA 3950</strain>
    </source>
</reference>
<keyword evidence="1" id="KW-0812">Transmembrane</keyword>
<dbReference type="AlphaFoldDB" id="A0A9P7VLD5"/>
<feature type="transmembrane region" description="Helical" evidence="1">
    <location>
        <begin position="20"/>
        <end position="37"/>
    </location>
</feature>
<dbReference type="Proteomes" id="UP000812287">
    <property type="component" value="Unassembled WGS sequence"/>
</dbReference>
<name>A0A9P7VLD5_9AGAR</name>
<gene>
    <name evidence="2" type="ORF">BT62DRAFT_366905</name>
</gene>
<proteinExistence type="predicted"/>
<keyword evidence="1" id="KW-1133">Transmembrane helix</keyword>
<organism evidence="2 3">
    <name type="scientific">Guyanagaster necrorhizus</name>
    <dbReference type="NCBI Taxonomy" id="856835"/>
    <lineage>
        <taxon>Eukaryota</taxon>
        <taxon>Fungi</taxon>
        <taxon>Dikarya</taxon>
        <taxon>Basidiomycota</taxon>
        <taxon>Agaricomycotina</taxon>
        <taxon>Agaricomycetes</taxon>
        <taxon>Agaricomycetidae</taxon>
        <taxon>Agaricales</taxon>
        <taxon>Marasmiineae</taxon>
        <taxon>Physalacriaceae</taxon>
        <taxon>Guyanagaster</taxon>
    </lineage>
</organism>
<keyword evidence="3" id="KW-1185">Reference proteome</keyword>